<accession>A0A8J2RSD2</accession>
<dbReference type="Gene3D" id="1.25.40.420">
    <property type="match status" value="1"/>
</dbReference>
<comment type="caution">
    <text evidence="2">The sequence shown here is derived from an EMBL/GenBank/DDBJ whole genome shotgun (WGS) entry which is preliminary data.</text>
</comment>
<reference evidence="2" key="1">
    <citation type="submission" date="2021-11" db="EMBL/GenBank/DDBJ databases">
        <authorList>
            <person name="Schell T."/>
        </authorList>
    </citation>
    <scope>NUCLEOTIDE SEQUENCE</scope>
    <source>
        <strain evidence="2">M5</strain>
    </source>
</reference>
<organism evidence="2 3">
    <name type="scientific">Daphnia galeata</name>
    <dbReference type="NCBI Taxonomy" id="27404"/>
    <lineage>
        <taxon>Eukaryota</taxon>
        <taxon>Metazoa</taxon>
        <taxon>Ecdysozoa</taxon>
        <taxon>Arthropoda</taxon>
        <taxon>Crustacea</taxon>
        <taxon>Branchiopoda</taxon>
        <taxon>Diplostraca</taxon>
        <taxon>Cladocera</taxon>
        <taxon>Anomopoda</taxon>
        <taxon>Daphniidae</taxon>
        <taxon>Daphnia</taxon>
    </lineage>
</organism>
<dbReference type="PROSITE" id="PS50097">
    <property type="entry name" value="BTB"/>
    <property type="match status" value="1"/>
</dbReference>
<evidence type="ECO:0000313" key="3">
    <source>
        <dbReference type="Proteomes" id="UP000789390"/>
    </source>
</evidence>
<keyword evidence="3" id="KW-1185">Reference proteome</keyword>
<dbReference type="SUPFAM" id="SSF54695">
    <property type="entry name" value="POZ domain"/>
    <property type="match status" value="1"/>
</dbReference>
<dbReference type="EMBL" id="CAKKLH010000159">
    <property type="protein sequence ID" value="CAH0104924.1"/>
    <property type="molecule type" value="Genomic_DNA"/>
</dbReference>
<dbReference type="CDD" id="cd14733">
    <property type="entry name" value="BACK"/>
    <property type="match status" value="1"/>
</dbReference>
<name>A0A8J2RSD2_9CRUS</name>
<proteinExistence type="predicted"/>
<dbReference type="Proteomes" id="UP000789390">
    <property type="component" value="Unassembled WGS sequence"/>
</dbReference>
<dbReference type="AlphaFoldDB" id="A0A8J2RSD2"/>
<dbReference type="InterPro" id="IPR000210">
    <property type="entry name" value="BTB/POZ_dom"/>
</dbReference>
<dbReference type="InterPro" id="IPR011333">
    <property type="entry name" value="SKP1/BTB/POZ_sf"/>
</dbReference>
<dbReference type="SMART" id="SM00225">
    <property type="entry name" value="BTB"/>
    <property type="match status" value="1"/>
</dbReference>
<feature type="domain" description="BTB" evidence="1">
    <location>
        <begin position="158"/>
        <end position="226"/>
    </location>
</feature>
<dbReference type="PANTHER" id="PTHR24413">
    <property type="entry name" value="SPECKLE-TYPE POZ PROTEIN"/>
    <property type="match status" value="1"/>
</dbReference>
<dbReference type="Gene3D" id="3.30.710.10">
    <property type="entry name" value="Potassium Channel Kv1.1, Chain A"/>
    <property type="match status" value="1"/>
</dbReference>
<gene>
    <name evidence="2" type="ORF">DGAL_LOCUS7853</name>
</gene>
<dbReference type="FunFam" id="3.30.710.10:FF:000159">
    <property type="entry name" value="Speckle-type POZ protein B"/>
    <property type="match status" value="1"/>
</dbReference>
<evidence type="ECO:0000259" key="1">
    <source>
        <dbReference type="PROSITE" id="PS50097"/>
    </source>
</evidence>
<sequence>MPITIEEVNDSVHCVKWWINFGNTVTSGKTNKTIQFARFFAYFDIACSYSEINSEDRSYSVELSLKQLGMITRSNSIGNREAIPDYYREPFAVSIVSKKDHQQHMFKRESDGWKINTTLKKSSPSHILAIIYIQFHSFIEISDLLKHLIAIYVNQSNCDIHFHFKNGQKIGGHFSILAARSPVFAAMFNHEMQEKKTREVFIEDIQLNIFQELLHYIYCGRTGTIMTGDTARLMLVAADKYDVPGLKEECIRILLIHLQESNAFELLIWAEQNSVEKVKEGTLNYVARNFKTICQMEDWETFILNYPQLSLLVTRHFGSIN</sequence>
<dbReference type="Pfam" id="PF00651">
    <property type="entry name" value="BTB"/>
    <property type="match status" value="1"/>
</dbReference>
<protein>
    <recommendedName>
        <fullName evidence="1">BTB domain-containing protein</fullName>
    </recommendedName>
</protein>
<evidence type="ECO:0000313" key="2">
    <source>
        <dbReference type="EMBL" id="CAH0104924.1"/>
    </source>
</evidence>
<dbReference type="OrthoDB" id="10249567at2759"/>